<accession>A0A1I6QEK0</accession>
<proteinExistence type="predicted"/>
<dbReference type="STRING" id="871741.SAMN05192570_1747"/>
<keyword evidence="2" id="KW-0732">Signal</keyword>
<feature type="region of interest" description="Disordered" evidence="1">
    <location>
        <begin position="150"/>
        <end position="170"/>
    </location>
</feature>
<evidence type="ECO:0000256" key="2">
    <source>
        <dbReference type="SAM" id="SignalP"/>
    </source>
</evidence>
<dbReference type="OrthoDB" id="7206224at2"/>
<dbReference type="Proteomes" id="UP000198788">
    <property type="component" value="Unassembled WGS sequence"/>
</dbReference>
<sequence>MLAAVIAVLLQQASPAAADEVVWSEPQSAAPVVAEAPPPPIPDSARTDPYGYERAQCSPLIRSAGETLEACQARVRTVLAAHLGEALPAGLAPGPATDACRQEAEGDRYGLQCGAPSRSGRASAVLDERICETRPRAQPGGGVVWEEQCRPASRRDERDEGLTIRWGERD</sequence>
<organism evidence="3 4">
    <name type="scientific">Brevundimonas viscosa</name>
    <dbReference type="NCBI Taxonomy" id="871741"/>
    <lineage>
        <taxon>Bacteria</taxon>
        <taxon>Pseudomonadati</taxon>
        <taxon>Pseudomonadota</taxon>
        <taxon>Alphaproteobacteria</taxon>
        <taxon>Caulobacterales</taxon>
        <taxon>Caulobacteraceae</taxon>
        <taxon>Brevundimonas</taxon>
    </lineage>
</organism>
<dbReference type="EMBL" id="FOZV01000003">
    <property type="protein sequence ID" value="SFS50864.1"/>
    <property type="molecule type" value="Genomic_DNA"/>
</dbReference>
<protein>
    <submittedName>
        <fullName evidence="3">Uncharacterized protein</fullName>
    </submittedName>
</protein>
<reference evidence="4" key="1">
    <citation type="submission" date="2016-10" db="EMBL/GenBank/DDBJ databases">
        <authorList>
            <person name="Varghese N."/>
            <person name="Submissions S."/>
        </authorList>
    </citation>
    <scope>NUCLEOTIDE SEQUENCE [LARGE SCALE GENOMIC DNA]</scope>
    <source>
        <strain evidence="4">CGMCC 1.10683</strain>
    </source>
</reference>
<name>A0A1I6QEK0_9CAUL</name>
<dbReference type="AlphaFoldDB" id="A0A1I6QEK0"/>
<evidence type="ECO:0000313" key="3">
    <source>
        <dbReference type="EMBL" id="SFS50864.1"/>
    </source>
</evidence>
<evidence type="ECO:0000256" key="1">
    <source>
        <dbReference type="SAM" id="MobiDB-lite"/>
    </source>
</evidence>
<evidence type="ECO:0000313" key="4">
    <source>
        <dbReference type="Proteomes" id="UP000198788"/>
    </source>
</evidence>
<feature type="chain" id="PRO_5011745552" evidence="2">
    <location>
        <begin position="19"/>
        <end position="170"/>
    </location>
</feature>
<keyword evidence="4" id="KW-1185">Reference proteome</keyword>
<feature type="signal peptide" evidence="2">
    <location>
        <begin position="1"/>
        <end position="18"/>
    </location>
</feature>
<dbReference type="RefSeq" id="WP_092309044.1">
    <property type="nucleotide sequence ID" value="NZ_FOZV01000003.1"/>
</dbReference>
<gene>
    <name evidence="3" type="ORF">SAMN05192570_1747</name>
</gene>